<evidence type="ECO:0000256" key="3">
    <source>
        <dbReference type="ARBA" id="ARBA00004328"/>
    </source>
</evidence>
<organism evidence="15">
    <name type="scientific">human metapneumovirus</name>
    <dbReference type="NCBI Taxonomy" id="162145"/>
    <lineage>
        <taxon>Viruses</taxon>
        <taxon>Riboviria</taxon>
        <taxon>Orthornavirae</taxon>
        <taxon>Negarnaviricota</taxon>
        <taxon>Haploviricotina</taxon>
        <taxon>Monjiviricetes</taxon>
        <taxon>Mononegavirales</taxon>
        <taxon>Pneumoviridae</taxon>
        <taxon>Metapneumovirus</taxon>
        <taxon>Metapneumovirus hominis</taxon>
    </lineage>
</organism>
<protein>
    <recommendedName>
        <fullName evidence="5">Matrix protein</fullName>
    </recommendedName>
</protein>
<evidence type="ECO:0000313" key="15">
    <source>
        <dbReference type="EMBL" id="QED08775.1"/>
    </source>
</evidence>
<evidence type="ECO:0000256" key="10">
    <source>
        <dbReference type="ARBA" id="ARBA00023136"/>
    </source>
</evidence>
<evidence type="ECO:0000256" key="6">
    <source>
        <dbReference type="ARBA" id="ARBA00022511"/>
    </source>
</evidence>
<dbReference type="GO" id="GO:0019068">
    <property type="term" value="P:virion assembly"/>
    <property type="evidence" value="ECO:0007669"/>
    <property type="project" value="InterPro"/>
</dbReference>
<reference evidence="15" key="1">
    <citation type="submission" date="2019-05" db="EMBL/GenBank/DDBJ databases">
        <authorList>
            <person name="Phan M.V.T."/>
            <person name="Agoti C.N."/>
            <person name="Nokes D.J."/>
            <person name="Cotten M."/>
        </authorList>
    </citation>
    <scope>NUCLEOTIDE SEQUENCE</scope>
    <source>
        <strain evidence="15">20692_42_HMPV</strain>
    </source>
</reference>
<evidence type="ECO:0000256" key="2">
    <source>
        <dbReference type="ARBA" id="ARBA00004192"/>
    </source>
</evidence>
<evidence type="ECO:0000256" key="7">
    <source>
        <dbReference type="ARBA" id="ARBA00022562"/>
    </source>
</evidence>
<sequence>MGQVKMESYLVDTYQGIPYTAAVQVDLVEKDLLPASLTIWFPLFQANTPPAVLLDQLKTLTITTLYAASQNGPILKVNASAQGAAMSVLPKKFEVNATVALDEYSKLDFDKLTVCDVKTVYLTTMKPYGMVSKFVSSAKSVGKKTHDLIALCDFMDLEKNIPVTIPAFIKSVSIKESESATVEAAISSEADQALTQAKIAPYAGLIMIMTMNNPKGIFKKLGAGTQVIVELGAYVQAESISRICKSWSHQGTRYVLKSR</sequence>
<evidence type="ECO:0000256" key="8">
    <source>
        <dbReference type="ARBA" id="ARBA00022844"/>
    </source>
</evidence>
<comment type="subcellular location">
    <subcellularLocation>
        <location evidence="4">Host cell membrane</location>
        <topology evidence="4">Peripheral membrane protein</topology>
        <orientation evidence="4">Cytoplasmic side</orientation>
    </subcellularLocation>
    <subcellularLocation>
        <location evidence="2">Host cytoplasm</location>
    </subcellularLocation>
    <subcellularLocation>
        <location evidence="1">Host nucleus</location>
    </subcellularLocation>
    <subcellularLocation>
        <location evidence="3">Virion</location>
    </subcellularLocation>
</comment>
<dbReference type="GO" id="GO:0039660">
    <property type="term" value="F:structural constituent of virion"/>
    <property type="evidence" value="ECO:0007669"/>
    <property type="project" value="UniProtKB-KW"/>
</dbReference>
<accession>A0A5B8WCM8</accession>
<dbReference type="InterPro" id="IPR005056">
    <property type="entry name" value="MATRX_N_pneumovirus"/>
</dbReference>
<dbReference type="Pfam" id="PF23766">
    <property type="entry name" value="Matrix_Pneumo_C"/>
    <property type="match status" value="1"/>
</dbReference>
<keyword evidence="11" id="KW-1035">Host cytoplasm</keyword>
<evidence type="ECO:0000259" key="13">
    <source>
        <dbReference type="Pfam" id="PF03393"/>
    </source>
</evidence>
<feature type="domain" description="Matrix protein C-terminal" evidence="14">
    <location>
        <begin position="141"/>
        <end position="257"/>
    </location>
</feature>
<evidence type="ECO:0000256" key="5">
    <source>
        <dbReference type="ARBA" id="ARBA00017678"/>
    </source>
</evidence>
<dbReference type="InterPro" id="IPR055461">
    <property type="entry name" value="Matrix_Pneumo_C"/>
</dbReference>
<proteinExistence type="predicted"/>
<keyword evidence="10" id="KW-0472">Membrane</keyword>
<evidence type="ECO:0000256" key="9">
    <source>
        <dbReference type="ARBA" id="ARBA00022870"/>
    </source>
</evidence>
<name>A0A5B8WCM8_9MONO</name>
<dbReference type="GO" id="GO:0019031">
    <property type="term" value="C:viral envelope"/>
    <property type="evidence" value="ECO:0007669"/>
    <property type="project" value="InterPro"/>
</dbReference>
<keyword evidence="12" id="KW-0468">Viral matrix protein</keyword>
<dbReference type="InterPro" id="IPR043062">
    <property type="entry name" value="Pneu_matrix_N"/>
</dbReference>
<evidence type="ECO:0000256" key="4">
    <source>
        <dbReference type="ARBA" id="ARBA00004501"/>
    </source>
</evidence>
<dbReference type="Gene3D" id="2.70.20.30">
    <property type="entry name" value="HRSV-S2 matrix protein, N-terminal domain"/>
    <property type="match status" value="1"/>
</dbReference>
<evidence type="ECO:0000256" key="12">
    <source>
        <dbReference type="ARBA" id="ARBA00023311"/>
    </source>
</evidence>
<keyword evidence="6" id="KW-1032">Host cell membrane</keyword>
<dbReference type="GO" id="GO:0042025">
    <property type="term" value="C:host cell nucleus"/>
    <property type="evidence" value="ECO:0007669"/>
    <property type="project" value="UniProtKB-SubCell"/>
</dbReference>
<feature type="domain" description="Matrix protein N-terminal pneumovirus" evidence="13">
    <location>
        <begin position="6"/>
        <end position="132"/>
    </location>
</feature>
<dbReference type="Pfam" id="PF03393">
    <property type="entry name" value="Matrix_Pneumo_N"/>
    <property type="match status" value="1"/>
</dbReference>
<evidence type="ECO:0000259" key="14">
    <source>
        <dbReference type="Pfam" id="PF23766"/>
    </source>
</evidence>
<dbReference type="GO" id="GO:0020002">
    <property type="term" value="C:host cell plasma membrane"/>
    <property type="evidence" value="ECO:0007669"/>
    <property type="project" value="UniProtKB-SubCell"/>
</dbReference>
<dbReference type="GO" id="GO:0030430">
    <property type="term" value="C:host cell cytoplasm"/>
    <property type="evidence" value="ECO:0007669"/>
    <property type="project" value="UniProtKB-SubCell"/>
</dbReference>
<keyword evidence="7" id="KW-1048">Host nucleus</keyword>
<evidence type="ECO:0000256" key="11">
    <source>
        <dbReference type="ARBA" id="ARBA00023200"/>
    </source>
</evidence>
<keyword evidence="8" id="KW-0946">Virion</keyword>
<keyword evidence="9" id="KW-1043">Host membrane</keyword>
<evidence type="ECO:0000256" key="1">
    <source>
        <dbReference type="ARBA" id="ARBA00004147"/>
    </source>
</evidence>
<dbReference type="EMBL" id="MK989730">
    <property type="protein sequence ID" value="QED08775.1"/>
    <property type="molecule type" value="Viral_cRNA"/>
</dbReference>